<feature type="region of interest" description="Disordered" evidence="1">
    <location>
        <begin position="118"/>
        <end position="137"/>
    </location>
</feature>
<evidence type="ECO:0000313" key="3">
    <source>
        <dbReference type="Proteomes" id="UP000762676"/>
    </source>
</evidence>
<dbReference type="EMBL" id="BMAT01007441">
    <property type="protein sequence ID" value="GFR64373.1"/>
    <property type="molecule type" value="Genomic_DNA"/>
</dbReference>
<dbReference type="PANTHER" id="PTHR23227:SF67">
    <property type="entry name" value="CRANIOFACIAL DEVELOPMENT PROTEIN 2-LIKE"/>
    <property type="match status" value="1"/>
</dbReference>
<gene>
    <name evidence="2" type="ORF">ElyMa_003630900</name>
</gene>
<reference evidence="2 3" key="1">
    <citation type="journal article" date="2021" name="Elife">
        <title>Chloroplast acquisition without the gene transfer in kleptoplastic sea slugs, Plakobranchus ocellatus.</title>
        <authorList>
            <person name="Maeda T."/>
            <person name="Takahashi S."/>
            <person name="Yoshida T."/>
            <person name="Shimamura S."/>
            <person name="Takaki Y."/>
            <person name="Nagai Y."/>
            <person name="Toyoda A."/>
            <person name="Suzuki Y."/>
            <person name="Arimoto A."/>
            <person name="Ishii H."/>
            <person name="Satoh N."/>
            <person name="Nishiyama T."/>
            <person name="Hasebe M."/>
            <person name="Maruyama T."/>
            <person name="Minagawa J."/>
            <person name="Obokata J."/>
            <person name="Shigenobu S."/>
        </authorList>
    </citation>
    <scope>NUCLEOTIDE SEQUENCE [LARGE SCALE GENOMIC DNA]</scope>
</reference>
<dbReference type="InterPro" id="IPR036691">
    <property type="entry name" value="Endo/exonu/phosph_ase_sf"/>
</dbReference>
<evidence type="ECO:0000313" key="2">
    <source>
        <dbReference type="EMBL" id="GFR64373.1"/>
    </source>
</evidence>
<protein>
    <submittedName>
        <fullName evidence="2">Craniofacial development protein 2</fullName>
    </submittedName>
</protein>
<sequence>MYETGRTFQIAREMKAYNIGLLGLSETRWLQSGQLGLVSEEEIKDCFYQQLQAELDNKKTNNITILMGDINAKIGADNKGYEEIMGTHGIGQMNENGERFADFCAMNQMFIGGSIFSTQKHPQGDLEISRPHNRKPN</sequence>
<proteinExistence type="predicted"/>
<accession>A0AAV4ET88</accession>
<dbReference type="InterPro" id="IPR027124">
    <property type="entry name" value="Swc5/CFDP1/2"/>
</dbReference>
<name>A0AAV4ET88_9GAST</name>
<dbReference type="PANTHER" id="PTHR23227">
    <property type="entry name" value="BUCENTAUR RELATED"/>
    <property type="match status" value="1"/>
</dbReference>
<comment type="caution">
    <text evidence="2">The sequence shown here is derived from an EMBL/GenBank/DDBJ whole genome shotgun (WGS) entry which is preliminary data.</text>
</comment>
<keyword evidence="3" id="KW-1185">Reference proteome</keyword>
<organism evidence="2 3">
    <name type="scientific">Elysia marginata</name>
    <dbReference type="NCBI Taxonomy" id="1093978"/>
    <lineage>
        <taxon>Eukaryota</taxon>
        <taxon>Metazoa</taxon>
        <taxon>Spiralia</taxon>
        <taxon>Lophotrochozoa</taxon>
        <taxon>Mollusca</taxon>
        <taxon>Gastropoda</taxon>
        <taxon>Heterobranchia</taxon>
        <taxon>Euthyneura</taxon>
        <taxon>Panpulmonata</taxon>
        <taxon>Sacoglossa</taxon>
        <taxon>Placobranchoidea</taxon>
        <taxon>Plakobranchidae</taxon>
        <taxon>Elysia</taxon>
    </lineage>
</organism>
<dbReference type="Gene3D" id="3.60.10.10">
    <property type="entry name" value="Endonuclease/exonuclease/phosphatase"/>
    <property type="match status" value="1"/>
</dbReference>
<evidence type="ECO:0000256" key="1">
    <source>
        <dbReference type="SAM" id="MobiDB-lite"/>
    </source>
</evidence>
<dbReference type="Proteomes" id="UP000762676">
    <property type="component" value="Unassembled WGS sequence"/>
</dbReference>
<dbReference type="AlphaFoldDB" id="A0AAV4ET88"/>